<proteinExistence type="predicted"/>
<dbReference type="EMBL" id="BJWL01000017">
    <property type="protein sequence ID" value="GFZ05593.1"/>
    <property type="molecule type" value="Genomic_DNA"/>
</dbReference>
<dbReference type="Proteomes" id="UP000585474">
    <property type="component" value="Unassembled WGS sequence"/>
</dbReference>
<evidence type="ECO:0000259" key="1">
    <source>
        <dbReference type="Pfam" id="PF03732"/>
    </source>
</evidence>
<evidence type="ECO:0000313" key="3">
    <source>
        <dbReference type="Proteomes" id="UP000585474"/>
    </source>
</evidence>
<dbReference type="Pfam" id="PF03732">
    <property type="entry name" value="Retrotrans_gag"/>
    <property type="match status" value="1"/>
</dbReference>
<sequence length="176" mass="20082">MRSARFSPAMKSSFDKNSCYPPNFPCRSTSPQGPTNVSITGDVNPFAISDASQSTKLYPQPRNPNSTLKLHFPKFTVEDPTEWIYRAKQYFEFQGIIPAQRVQLASFHLEGIALQWHRWFSKFKGPINWTEVTTALLCRFGPTEYENPSEALTHLKHTTTTVSILSRGIRETFPTH</sequence>
<comment type="caution">
    <text evidence="2">The sequence shown here is derived from an EMBL/GenBank/DDBJ whole genome shotgun (WGS) entry which is preliminary data.</text>
</comment>
<feature type="domain" description="Retrotransposon gag" evidence="1">
    <location>
        <begin position="103"/>
        <end position="162"/>
    </location>
</feature>
<accession>A0A7J0G479</accession>
<gene>
    <name evidence="2" type="ORF">Acr_17g0011650</name>
</gene>
<dbReference type="InterPro" id="IPR005162">
    <property type="entry name" value="Retrotrans_gag_dom"/>
</dbReference>
<protein>
    <recommendedName>
        <fullName evidence="1">Retrotransposon gag domain-containing protein</fullName>
    </recommendedName>
</protein>
<dbReference type="OrthoDB" id="2013610at2759"/>
<dbReference type="AlphaFoldDB" id="A0A7J0G479"/>
<keyword evidence="3" id="KW-1185">Reference proteome</keyword>
<evidence type="ECO:0000313" key="2">
    <source>
        <dbReference type="EMBL" id="GFZ05593.1"/>
    </source>
</evidence>
<organism evidence="2 3">
    <name type="scientific">Actinidia rufa</name>
    <dbReference type="NCBI Taxonomy" id="165716"/>
    <lineage>
        <taxon>Eukaryota</taxon>
        <taxon>Viridiplantae</taxon>
        <taxon>Streptophyta</taxon>
        <taxon>Embryophyta</taxon>
        <taxon>Tracheophyta</taxon>
        <taxon>Spermatophyta</taxon>
        <taxon>Magnoliopsida</taxon>
        <taxon>eudicotyledons</taxon>
        <taxon>Gunneridae</taxon>
        <taxon>Pentapetalae</taxon>
        <taxon>asterids</taxon>
        <taxon>Ericales</taxon>
        <taxon>Actinidiaceae</taxon>
        <taxon>Actinidia</taxon>
    </lineage>
</organism>
<reference evidence="2 3" key="1">
    <citation type="submission" date="2019-07" db="EMBL/GenBank/DDBJ databases">
        <title>De Novo Assembly of kiwifruit Actinidia rufa.</title>
        <authorList>
            <person name="Sugita-Konishi S."/>
            <person name="Sato K."/>
            <person name="Mori E."/>
            <person name="Abe Y."/>
            <person name="Kisaki G."/>
            <person name="Hamano K."/>
            <person name="Suezawa K."/>
            <person name="Otani M."/>
            <person name="Fukuda T."/>
            <person name="Manabe T."/>
            <person name="Gomi K."/>
            <person name="Tabuchi M."/>
            <person name="Akimitsu K."/>
            <person name="Kataoka I."/>
        </authorList>
    </citation>
    <scope>NUCLEOTIDE SEQUENCE [LARGE SCALE GENOMIC DNA]</scope>
    <source>
        <strain evidence="3">cv. Fuchu</strain>
    </source>
</reference>
<name>A0A7J0G479_9ERIC</name>